<feature type="compositionally biased region" description="Polar residues" evidence="1">
    <location>
        <begin position="191"/>
        <end position="201"/>
    </location>
</feature>
<evidence type="ECO:0000256" key="1">
    <source>
        <dbReference type="SAM" id="MobiDB-lite"/>
    </source>
</evidence>
<feature type="region of interest" description="Disordered" evidence="1">
    <location>
        <begin position="146"/>
        <end position="208"/>
    </location>
</feature>
<reference evidence="2" key="1">
    <citation type="submission" date="2020-03" db="EMBL/GenBank/DDBJ databases">
        <title>Whole Genome Sequence of Trichophyton interdigitale from India.</title>
        <authorList>
            <person name="Kumar P."/>
        </authorList>
    </citation>
    <scope>NUCLEOTIDE SEQUENCE</scope>
    <source>
        <strain evidence="2">UCMS-IGIB-CI14</strain>
    </source>
</reference>
<proteinExistence type="predicted"/>
<feature type="compositionally biased region" description="Polar residues" evidence="1">
    <location>
        <begin position="95"/>
        <end position="113"/>
    </location>
</feature>
<organism evidence="2 3">
    <name type="scientific">Trichophyton interdigitale</name>
    <dbReference type="NCBI Taxonomy" id="101480"/>
    <lineage>
        <taxon>Eukaryota</taxon>
        <taxon>Fungi</taxon>
        <taxon>Dikarya</taxon>
        <taxon>Ascomycota</taxon>
        <taxon>Pezizomycotina</taxon>
        <taxon>Eurotiomycetes</taxon>
        <taxon>Eurotiomycetidae</taxon>
        <taxon>Onygenales</taxon>
        <taxon>Arthrodermataceae</taxon>
        <taxon>Trichophyton</taxon>
    </lineage>
</organism>
<gene>
    <name evidence="2" type="ORF">GY632_4371</name>
</gene>
<name>A0A9P4YFL3_9EURO</name>
<feature type="compositionally biased region" description="Polar residues" evidence="1">
    <location>
        <begin position="1"/>
        <end position="23"/>
    </location>
</feature>
<feature type="compositionally biased region" description="Polar residues" evidence="1">
    <location>
        <begin position="35"/>
        <end position="61"/>
    </location>
</feature>
<dbReference type="EMBL" id="JAAQVJ010000148">
    <property type="protein sequence ID" value="KAF3893102.1"/>
    <property type="molecule type" value="Genomic_DNA"/>
</dbReference>
<evidence type="ECO:0000313" key="2">
    <source>
        <dbReference type="EMBL" id="KAF3893102.1"/>
    </source>
</evidence>
<accession>A0A9P4YFL3</accession>
<evidence type="ECO:0000313" key="3">
    <source>
        <dbReference type="Proteomes" id="UP000749309"/>
    </source>
</evidence>
<sequence>MPADMTSQRLPAVTQQPVQHSNPSEPPRPNETRFYAQTNRQPLQRNSPIVPVTNQASFSSFHSRESADQQIEGTTSKRRKSIRDYSPTIGGPVSSRRTTIHSHSNSQNKSETPFPNVIGNHTPPESSEFLPAINFDDFHNSISSREPSLSHFPMPGQLVAGIGSAPSPPKSTTRWSTTASSASGPKPARPNTLNRRQSNAQKPDLEGVGTDDKAMLHLQSLPLLALGNLGNLLDLVLRLRLKQTVMMALLEGVRALQREMQRGKYG</sequence>
<feature type="compositionally biased region" description="Low complexity" evidence="1">
    <location>
        <begin position="171"/>
        <end position="183"/>
    </location>
</feature>
<dbReference type="Proteomes" id="UP000749309">
    <property type="component" value="Unassembled WGS sequence"/>
</dbReference>
<comment type="caution">
    <text evidence="2">The sequence shown here is derived from an EMBL/GenBank/DDBJ whole genome shotgun (WGS) entry which is preliminary data.</text>
</comment>
<protein>
    <submittedName>
        <fullName evidence="2">Uncharacterized protein</fullName>
    </submittedName>
</protein>
<feature type="region of interest" description="Disordered" evidence="1">
    <location>
        <begin position="1"/>
        <end position="131"/>
    </location>
</feature>
<dbReference type="AlphaFoldDB" id="A0A9P4YFL3"/>